<feature type="transmembrane region" description="Helical" evidence="8">
    <location>
        <begin position="242"/>
        <end position="260"/>
    </location>
</feature>
<evidence type="ECO:0000256" key="4">
    <source>
        <dbReference type="ARBA" id="ARBA00022692"/>
    </source>
</evidence>
<dbReference type="Proteomes" id="UP000240424">
    <property type="component" value="Unassembled WGS sequence"/>
</dbReference>
<dbReference type="GO" id="GO:0005886">
    <property type="term" value="C:plasma membrane"/>
    <property type="evidence" value="ECO:0007669"/>
    <property type="project" value="UniProtKB-SubCell"/>
</dbReference>
<feature type="transmembrane region" description="Helical" evidence="8">
    <location>
        <begin position="456"/>
        <end position="480"/>
    </location>
</feature>
<dbReference type="EMBL" id="FUEZ01000004">
    <property type="protein sequence ID" value="SPM39679.1"/>
    <property type="molecule type" value="Genomic_DNA"/>
</dbReference>
<feature type="transmembrane region" description="Helical" evidence="8">
    <location>
        <begin position="153"/>
        <end position="175"/>
    </location>
</feature>
<proteinExistence type="inferred from homology"/>
<accession>A0A2U3P6X1</accession>
<feature type="transmembrane region" description="Helical" evidence="8">
    <location>
        <begin position="492"/>
        <end position="513"/>
    </location>
</feature>
<evidence type="ECO:0000313" key="11">
    <source>
        <dbReference type="EMBL" id="SPM39679.1"/>
    </source>
</evidence>
<dbReference type="Pfam" id="PF08817">
    <property type="entry name" value="YukD"/>
    <property type="match status" value="1"/>
</dbReference>
<evidence type="ECO:0000256" key="7">
    <source>
        <dbReference type="SAM" id="MobiDB-lite"/>
    </source>
</evidence>
<evidence type="ECO:0000313" key="12">
    <source>
        <dbReference type="Proteomes" id="UP000240424"/>
    </source>
</evidence>
<keyword evidence="12" id="KW-1185">Reference proteome</keyword>
<gene>
    <name evidence="10" type="ORF">MNAB215_1685</name>
    <name evidence="11" type="ORF">MNAB215_1868</name>
</gene>
<dbReference type="InterPro" id="IPR024962">
    <property type="entry name" value="YukD-like"/>
</dbReference>
<dbReference type="PIRSF" id="PIRSF017804">
    <property type="entry name" value="Secretion_EccD1"/>
    <property type="match status" value="1"/>
</dbReference>
<dbReference type="NCBIfam" id="TIGR03920">
    <property type="entry name" value="T7SS_EccD"/>
    <property type="match status" value="1"/>
</dbReference>
<evidence type="ECO:0000256" key="8">
    <source>
        <dbReference type="SAM" id="Phobius"/>
    </source>
</evidence>
<evidence type="ECO:0000256" key="2">
    <source>
        <dbReference type="ARBA" id="ARBA00006162"/>
    </source>
</evidence>
<feature type="non-terminal residue" evidence="10">
    <location>
        <position position="1"/>
    </location>
</feature>
<dbReference type="AlphaFoldDB" id="A0A2U3P6X1"/>
<sequence>LSAPTATDTAAGAGAGAGAAPASSAPAKPATTRVTILTGRRMTDVVLPSAAAIETYIDDTVAVLADIIGETTADVLAGFDFAAQGSWTFARPGAPPMQADLSLDDAVVVDGSLLTLVPVSRTERYRPLVEDVIDAIAVLDESPEFDRAALNRFVGVAIPALSLAVTVISALTWASTGRHEWWPLALGIAGIAFLVGSWVASRFYKSANFSESLLLAAIPLIVVAVGLAVPRPHGVSSLGPPQYAGGAAAVLFLTLLTRGGPRRRIEVASFTAVTAIAVTAATVAWGYGWQHWLPAGAIVFGLFTVTNAAKLTVVVARIALPPIPAPGETVEHDELLDPVAGEEVTADTETQKWQAIMASVPASSLRLTERSQLAKQLLIGFVTAGTLLLATGVIAVLVRGHFFVHTLVVAALVTVMCAFRARLYAEPWCAWSLLAAAVAIPIGVTTRLCIWYPHSAWLFLTILCVTGLVAVAVVGAAAGIRRITPVTKRTLELFDGAVIAAILPLLLWITGIYDTVRNIQF</sequence>
<feature type="transmembrane region" description="Helical" evidence="8">
    <location>
        <begin position="267"/>
        <end position="287"/>
    </location>
</feature>
<evidence type="ECO:0000256" key="3">
    <source>
        <dbReference type="ARBA" id="ARBA00022475"/>
    </source>
</evidence>
<evidence type="ECO:0000256" key="6">
    <source>
        <dbReference type="ARBA" id="ARBA00023136"/>
    </source>
</evidence>
<feature type="transmembrane region" description="Helical" evidence="8">
    <location>
        <begin position="181"/>
        <end position="200"/>
    </location>
</feature>
<comment type="similarity">
    <text evidence="2">Belongs to the EccD/Snm4 family.</text>
</comment>
<dbReference type="EMBL" id="FUEZ01000004">
    <property type="protein sequence ID" value="SPM39502.1"/>
    <property type="molecule type" value="Genomic_DNA"/>
</dbReference>
<keyword evidence="3" id="KW-1003">Cell membrane</keyword>
<keyword evidence="5 8" id="KW-1133">Transmembrane helix</keyword>
<protein>
    <submittedName>
        <fullName evidence="10">Transmembrane protein</fullName>
    </submittedName>
</protein>
<feature type="transmembrane region" description="Helical" evidence="8">
    <location>
        <begin position="402"/>
        <end position="421"/>
    </location>
</feature>
<feature type="transmembrane region" description="Helical" evidence="8">
    <location>
        <begin position="428"/>
        <end position="450"/>
    </location>
</feature>
<dbReference type="InterPro" id="IPR006707">
    <property type="entry name" value="T7SS_EccD"/>
</dbReference>
<feature type="region of interest" description="Disordered" evidence="7">
    <location>
        <begin position="1"/>
        <end position="26"/>
    </location>
</feature>
<evidence type="ECO:0000256" key="5">
    <source>
        <dbReference type="ARBA" id="ARBA00022989"/>
    </source>
</evidence>
<dbReference type="Gene3D" id="3.10.20.90">
    <property type="entry name" value="Phosphatidylinositol 3-kinase Catalytic Subunit, Chain A, domain 1"/>
    <property type="match status" value="1"/>
</dbReference>
<comment type="subcellular location">
    <subcellularLocation>
        <location evidence="1">Cell membrane</location>
        <topology evidence="1">Multi-pass membrane protein</topology>
    </subcellularLocation>
</comment>
<organism evidence="10 12">
    <name type="scientific">Mycobacterium numidiamassiliense</name>
    <dbReference type="NCBI Taxonomy" id="1841861"/>
    <lineage>
        <taxon>Bacteria</taxon>
        <taxon>Bacillati</taxon>
        <taxon>Actinomycetota</taxon>
        <taxon>Actinomycetes</taxon>
        <taxon>Mycobacteriales</taxon>
        <taxon>Mycobacteriaceae</taxon>
        <taxon>Mycobacterium</taxon>
    </lineage>
</organism>
<dbReference type="Pfam" id="PF19053">
    <property type="entry name" value="EccD"/>
    <property type="match status" value="1"/>
</dbReference>
<keyword evidence="6 8" id="KW-0472">Membrane</keyword>
<feature type="transmembrane region" description="Helical" evidence="8">
    <location>
        <begin position="377"/>
        <end position="396"/>
    </location>
</feature>
<feature type="transmembrane region" description="Helical" evidence="8">
    <location>
        <begin position="212"/>
        <end position="230"/>
    </location>
</feature>
<evidence type="ECO:0000256" key="1">
    <source>
        <dbReference type="ARBA" id="ARBA00004651"/>
    </source>
</evidence>
<dbReference type="STRING" id="1841861.GCA_900157365_00002"/>
<dbReference type="InterPro" id="IPR044049">
    <property type="entry name" value="EccD_transm"/>
</dbReference>
<feature type="transmembrane region" description="Helical" evidence="8">
    <location>
        <begin position="293"/>
        <end position="316"/>
    </location>
</feature>
<evidence type="ECO:0000259" key="9">
    <source>
        <dbReference type="Pfam" id="PF19053"/>
    </source>
</evidence>
<feature type="domain" description="EccD-like transmembrane" evidence="9">
    <location>
        <begin position="154"/>
        <end position="518"/>
    </location>
</feature>
<keyword evidence="4 8" id="KW-0812">Transmembrane</keyword>
<name>A0A2U3P6X1_9MYCO</name>
<evidence type="ECO:0000313" key="10">
    <source>
        <dbReference type="EMBL" id="SPM39502.1"/>
    </source>
</evidence>
<reference evidence="10 12" key="1">
    <citation type="submission" date="2017-01" db="EMBL/GenBank/DDBJ databases">
        <authorList>
            <consortium name="Urmite Genomes"/>
        </authorList>
    </citation>
    <scope>NUCLEOTIDE SEQUENCE [LARGE SCALE GENOMIC DNA]</scope>
    <source>
        <strain evidence="10 12">AB215</strain>
    </source>
</reference>